<dbReference type="RefSeq" id="WP_015022872.1">
    <property type="nucleotide sequence ID" value="NC_018721.1"/>
</dbReference>
<dbReference type="AlphaFoldDB" id="K4I9D8"/>
<evidence type="ECO:0000313" key="2">
    <source>
        <dbReference type="Proteomes" id="UP000008514"/>
    </source>
</evidence>
<reference evidence="1" key="1">
    <citation type="submission" date="2006-03" db="EMBL/GenBank/DDBJ databases">
        <authorList>
            <person name="Bowman J."/>
            <person name="Ferriera S."/>
            <person name="Johnson J."/>
            <person name="Kravitz S."/>
            <person name="Halpern A."/>
            <person name="Remington K."/>
            <person name="Beeson K."/>
            <person name="Tran B."/>
            <person name="Rogers Y.-H."/>
            <person name="Friedman R."/>
            <person name="Venter J.C."/>
        </authorList>
    </citation>
    <scope>NUCLEOTIDE SEQUENCE [LARGE SCALE GENOMIC DNA]</scope>
    <source>
        <strain evidence="1">ATCC 700755</strain>
    </source>
</reference>
<dbReference type="eggNOG" id="ENOG5034A4I">
    <property type="taxonomic scope" value="Bacteria"/>
</dbReference>
<dbReference type="KEGG" id="ptq:P700755_000198"/>
<accession>K4I9D8</accession>
<dbReference type="EMBL" id="CP003879">
    <property type="protein sequence ID" value="AFU67252.1"/>
    <property type="molecule type" value="Genomic_DNA"/>
</dbReference>
<name>K4I9D8_PSYTT</name>
<keyword evidence="2" id="KW-1185">Reference proteome</keyword>
<evidence type="ECO:0000313" key="1">
    <source>
        <dbReference type="EMBL" id="AFU67252.1"/>
    </source>
</evidence>
<gene>
    <name evidence="1" type="ordered locus">P700755_000198</name>
</gene>
<organism evidence="1 2">
    <name type="scientific">Psychroflexus torquis (strain ATCC 700755 / CIP 106069 / ACAM 623)</name>
    <dbReference type="NCBI Taxonomy" id="313595"/>
    <lineage>
        <taxon>Bacteria</taxon>
        <taxon>Pseudomonadati</taxon>
        <taxon>Bacteroidota</taxon>
        <taxon>Flavobacteriia</taxon>
        <taxon>Flavobacteriales</taxon>
        <taxon>Flavobacteriaceae</taxon>
        <taxon>Psychroflexus</taxon>
    </lineage>
</organism>
<proteinExistence type="predicted"/>
<dbReference type="HOGENOM" id="CLU_1502276_0_0_10"/>
<dbReference type="OrthoDB" id="1430237at2"/>
<protein>
    <submittedName>
        <fullName evidence="1">Uncharacterized protein</fullName>
    </submittedName>
</protein>
<reference evidence="1" key="2">
    <citation type="submission" date="2012-09" db="EMBL/GenBank/DDBJ databases">
        <title>The complete sequence of Psychroflexus torquis an extreme psychrophile from sea-ice that is stimulated by light.</title>
        <authorList>
            <person name="Feng S."/>
            <person name="Powell S.M."/>
            <person name="Bowman J.P."/>
        </authorList>
    </citation>
    <scope>NUCLEOTIDE SEQUENCE [LARGE SCALE GENOMIC DNA]</scope>
    <source>
        <strain evidence="1">ATCC 700755</strain>
    </source>
</reference>
<dbReference type="Proteomes" id="UP000008514">
    <property type="component" value="Chromosome"/>
</dbReference>
<sequence>MDDFDTRNSLHFYTYIEHAESLKLAADENLDLFLEVVENWFTENDRIKTLGLSRSIMLLYSLSIELIIKARALFIEKENIKSGQIKTFYDFMKKWKGKSNGHDYLQIVEYYKIKLDSSEIELLKNFQSHAVWAGRFPFPHKESEIIMLEEGLFHRGSLGIQNKFQIQNFINKQVSLMNN</sequence>